<proteinExistence type="predicted"/>
<keyword evidence="1" id="KW-0175">Coiled coil</keyword>
<feature type="region of interest" description="Disordered" evidence="2">
    <location>
        <begin position="511"/>
        <end position="543"/>
    </location>
</feature>
<evidence type="ECO:0000256" key="2">
    <source>
        <dbReference type="SAM" id="MobiDB-lite"/>
    </source>
</evidence>
<evidence type="ECO:0000313" key="3">
    <source>
        <dbReference type="EMBL" id="CAI8016449.1"/>
    </source>
</evidence>
<organism evidence="3 4">
    <name type="scientific">Geodia barretti</name>
    <name type="common">Barrett's horny sponge</name>
    <dbReference type="NCBI Taxonomy" id="519541"/>
    <lineage>
        <taxon>Eukaryota</taxon>
        <taxon>Metazoa</taxon>
        <taxon>Porifera</taxon>
        <taxon>Demospongiae</taxon>
        <taxon>Heteroscleromorpha</taxon>
        <taxon>Tetractinellida</taxon>
        <taxon>Astrophorina</taxon>
        <taxon>Geodiidae</taxon>
        <taxon>Geodia</taxon>
    </lineage>
</organism>
<feature type="coiled-coil region" evidence="1">
    <location>
        <begin position="73"/>
        <end position="155"/>
    </location>
</feature>
<evidence type="ECO:0000313" key="4">
    <source>
        <dbReference type="Proteomes" id="UP001174909"/>
    </source>
</evidence>
<evidence type="ECO:0000256" key="1">
    <source>
        <dbReference type="SAM" id="Coils"/>
    </source>
</evidence>
<dbReference type="EMBL" id="CASHTH010001529">
    <property type="protein sequence ID" value="CAI8016449.1"/>
    <property type="molecule type" value="Genomic_DNA"/>
</dbReference>
<keyword evidence="4" id="KW-1185">Reference proteome</keyword>
<reference evidence="3" key="1">
    <citation type="submission" date="2023-03" db="EMBL/GenBank/DDBJ databases">
        <authorList>
            <person name="Steffen K."/>
            <person name="Cardenas P."/>
        </authorList>
    </citation>
    <scope>NUCLEOTIDE SEQUENCE</scope>
</reference>
<name>A0AA35WDD4_GEOBA</name>
<gene>
    <name evidence="3" type="ORF">GBAR_LOCUS10092</name>
</gene>
<dbReference type="Gene3D" id="1.10.287.1490">
    <property type="match status" value="1"/>
</dbReference>
<accession>A0AA35WDD4</accession>
<dbReference type="NCBIfam" id="NF047516">
    <property type="entry name" value="LA_3659_fam"/>
    <property type="match status" value="1"/>
</dbReference>
<comment type="caution">
    <text evidence="3">The sequence shown here is derived from an EMBL/GenBank/DDBJ whole genome shotgun (WGS) entry which is preliminary data.</text>
</comment>
<sequence length="581" mass="65215">MWFEAGVVALLVALGVVLVFRQFDRNNRSLEKVKRYGDRVMNTLSTFVEKKSSEIKDLAIEVQVSVKQGKELLRSVREVQEDLAARSRDLEERSVEIEAIRSRIDGYDTALAELVNMSERVDDNLRRLRGEDERLRRVDEQRTALQERLAGLDSTAASVEGRLRHVEDTAEKALSDKLTDFEQKFVAELRKRSEDLEARHSGWQAEMDQRIGSLQAEGSARTDEAAADLARALHDRTDDLQRRSSAEIERMSATVDGFDTQITQRFAALDAELTEMAGRLTIFTDQTPLLERADRMREHLERLDKRYADVQRQKHAVAEMEMELNRATKLGEEVSVRLARLSADRHRVESMERDFQRLLAIAEDMDIRLTTVETGRQAAQDVQAKLQKLGELADAVDARYQQLSHKHETAEATSSGVDRNFELLNQLDEQVIGLRPDVLKLAAGLAELQSRVDALANNKESADAVIRSLDGVDGLLGDLQSRTERLMTAREWLARAETRLEQIGQQARASVRELESLAGSRSEDNDGGGGSRPAVDNRETVSKLAGQGWSIPEIARATKLSRGEVELILEVEPATGVRSNG</sequence>
<dbReference type="AlphaFoldDB" id="A0AA35WDD4"/>
<dbReference type="Proteomes" id="UP001174909">
    <property type="component" value="Unassembled WGS sequence"/>
</dbReference>
<dbReference type="NCBIfam" id="NF047514">
    <property type="entry name" value="SpiroCoCo_N"/>
    <property type="match status" value="1"/>
</dbReference>
<protein>
    <submittedName>
        <fullName evidence="3">Uncharacterized protein</fullName>
    </submittedName>
</protein>
<dbReference type="NCBIfam" id="NF047515">
    <property type="entry name" value="SpiroCoCo_C"/>
    <property type="match status" value="1"/>
</dbReference>
<feature type="coiled-coil region" evidence="1">
    <location>
        <begin position="293"/>
        <end position="330"/>
    </location>
</feature>